<feature type="transmembrane region" description="Helical" evidence="1">
    <location>
        <begin position="26"/>
        <end position="45"/>
    </location>
</feature>
<organism evidence="2 3">
    <name type="scientific">Candidatus Accumulibacter adjunctus</name>
    <dbReference type="NCBI Taxonomy" id="1454001"/>
    <lineage>
        <taxon>Bacteria</taxon>
        <taxon>Pseudomonadati</taxon>
        <taxon>Pseudomonadota</taxon>
        <taxon>Betaproteobacteria</taxon>
        <taxon>Candidatus Accumulibacter</taxon>
    </lineage>
</organism>
<dbReference type="EMBL" id="JFAX01000021">
    <property type="protein sequence ID" value="EXI65603.1"/>
    <property type="molecule type" value="Genomic_DNA"/>
</dbReference>
<reference evidence="2" key="1">
    <citation type="submission" date="2014-02" db="EMBL/GenBank/DDBJ databases">
        <title>Expanding our view of genomic diversity in Candidatus Accumulibacter clades.</title>
        <authorList>
            <person name="Skennerton C.T."/>
            <person name="Barr J.J."/>
            <person name="Slater F.R."/>
            <person name="Bond P.L."/>
            <person name="Tyson G.W."/>
        </authorList>
    </citation>
    <scope>NUCLEOTIDE SEQUENCE [LARGE SCALE GENOMIC DNA]</scope>
</reference>
<accession>A0A011M7G8</accession>
<evidence type="ECO:0000313" key="3">
    <source>
        <dbReference type="Proteomes" id="UP000020218"/>
    </source>
</evidence>
<dbReference type="Proteomes" id="UP000020218">
    <property type="component" value="Unassembled WGS sequence"/>
</dbReference>
<keyword evidence="1" id="KW-0812">Transmembrane</keyword>
<evidence type="ECO:0008006" key="4">
    <source>
        <dbReference type="Google" id="ProtNLM"/>
    </source>
</evidence>
<keyword evidence="3" id="KW-1185">Reference proteome</keyword>
<evidence type="ECO:0000313" key="2">
    <source>
        <dbReference type="EMBL" id="EXI65603.1"/>
    </source>
</evidence>
<keyword evidence="1" id="KW-1133">Transmembrane helix</keyword>
<evidence type="ECO:0000256" key="1">
    <source>
        <dbReference type="SAM" id="Phobius"/>
    </source>
</evidence>
<proteinExistence type="predicted"/>
<comment type="caution">
    <text evidence="2">The sequence shown here is derived from an EMBL/GenBank/DDBJ whole genome shotgun (WGS) entry which is preliminary data.</text>
</comment>
<name>A0A011M7G8_9PROT</name>
<dbReference type="AlphaFoldDB" id="A0A011M7G8"/>
<protein>
    <recommendedName>
        <fullName evidence="4">Transmembrane protein</fullName>
    </recommendedName>
</protein>
<dbReference type="PATRIC" id="fig|1454001.3.peg.3171"/>
<gene>
    <name evidence="2" type="ORF">AW08_03123</name>
</gene>
<keyword evidence="1" id="KW-0472">Membrane</keyword>
<sequence length="70" mass="7564">MHIVALAWLYVTVLMALTESNVVAGILTLLFYGILPLALLLWIFGGPGRRRRAARKAAQAAAGDQPDPPH</sequence>